<keyword evidence="2" id="KW-1185">Reference proteome</keyword>
<name>A0ABS4MPC1_9ACTN</name>
<evidence type="ECO:0000313" key="1">
    <source>
        <dbReference type="EMBL" id="MBP2061557.1"/>
    </source>
</evidence>
<proteinExistence type="predicted"/>
<dbReference type="Proteomes" id="UP000756710">
    <property type="component" value="Unassembled WGS sequence"/>
</dbReference>
<organism evidence="1 2">
    <name type="scientific">Streptomyces iranensis</name>
    <dbReference type="NCBI Taxonomy" id="576784"/>
    <lineage>
        <taxon>Bacteria</taxon>
        <taxon>Bacillati</taxon>
        <taxon>Actinomycetota</taxon>
        <taxon>Actinomycetes</taxon>
        <taxon>Kitasatosporales</taxon>
        <taxon>Streptomycetaceae</taxon>
        <taxon>Streptomyces</taxon>
        <taxon>Streptomyces violaceusniger group</taxon>
    </lineage>
</organism>
<gene>
    <name evidence="1" type="ORF">J2Z30_002566</name>
</gene>
<evidence type="ECO:0000313" key="2">
    <source>
        <dbReference type="Proteomes" id="UP000756710"/>
    </source>
</evidence>
<accession>A0ABS4MPC1</accession>
<sequence length="37" mass="4002">MDGPELGFAIEQDVPEDVHAAYESLLAAGFDSRLLKP</sequence>
<dbReference type="EMBL" id="JAGGLR010000006">
    <property type="protein sequence ID" value="MBP2061557.1"/>
    <property type="molecule type" value="Genomic_DNA"/>
</dbReference>
<comment type="caution">
    <text evidence="1">The sequence shown here is derived from an EMBL/GenBank/DDBJ whole genome shotgun (WGS) entry which is preliminary data.</text>
</comment>
<protein>
    <submittedName>
        <fullName evidence="1">Uncharacterized protein</fullName>
    </submittedName>
</protein>
<reference evidence="1 2" key="1">
    <citation type="submission" date="2021-03" db="EMBL/GenBank/DDBJ databases">
        <title>Genomic Encyclopedia of Type Strains, Phase IV (KMG-IV): sequencing the most valuable type-strain genomes for metagenomic binning, comparative biology and taxonomic classification.</title>
        <authorList>
            <person name="Goeker M."/>
        </authorList>
    </citation>
    <scope>NUCLEOTIDE SEQUENCE [LARGE SCALE GENOMIC DNA]</scope>
    <source>
        <strain evidence="1 2">DSM 41954</strain>
    </source>
</reference>